<dbReference type="SUPFAM" id="SSF53244">
    <property type="entry name" value="MurD-like peptide ligases, peptide-binding domain"/>
    <property type="match status" value="1"/>
</dbReference>
<keyword evidence="27" id="KW-1185">Reference proteome</keyword>
<dbReference type="NCBIfam" id="NF008101">
    <property type="entry name" value="PRK10846.1"/>
    <property type="match status" value="1"/>
</dbReference>
<dbReference type="GO" id="GO:0046654">
    <property type="term" value="P:tetrahydrofolate biosynthetic process"/>
    <property type="evidence" value="ECO:0007669"/>
    <property type="project" value="UniProtKB-UniPathway"/>
</dbReference>
<evidence type="ECO:0000256" key="19">
    <source>
        <dbReference type="ARBA" id="ARBA00047493"/>
    </source>
</evidence>
<evidence type="ECO:0000256" key="22">
    <source>
        <dbReference type="ARBA" id="ARBA00049161"/>
    </source>
</evidence>
<comment type="pathway">
    <text evidence="4">Cofactor biosynthesis; tetrahydrofolylpolyglutamate biosynthesis.</text>
</comment>
<name>A0A8H9IJ28_9BURK</name>
<comment type="pathway">
    <text evidence="3">Cofactor biosynthesis; tetrahydrofolate biosynthesis; 7,8-dihydrofolate from 2-amino-4-hydroxy-6-hydroxymethyl-7,8-dihydropteridine diphosphate and 4-aminobenzoate: step 2/2.</text>
</comment>
<evidence type="ECO:0000256" key="21">
    <source>
        <dbReference type="ARBA" id="ARBA00049035"/>
    </source>
</evidence>
<dbReference type="GO" id="GO:0005524">
    <property type="term" value="F:ATP binding"/>
    <property type="evidence" value="ECO:0007669"/>
    <property type="project" value="UniProtKB-KW"/>
</dbReference>
<proteinExistence type="inferred from homology"/>
<dbReference type="InterPro" id="IPR004101">
    <property type="entry name" value="Mur_ligase_C"/>
</dbReference>
<evidence type="ECO:0000256" key="12">
    <source>
        <dbReference type="ARBA" id="ARBA00022741"/>
    </source>
</evidence>
<dbReference type="Pfam" id="PF08245">
    <property type="entry name" value="Mur_ligase_M"/>
    <property type="match status" value="1"/>
</dbReference>
<gene>
    <name evidence="26" type="primary">folC</name>
    <name evidence="26" type="ORF">GCM10010096_01740</name>
</gene>
<dbReference type="EC" id="6.3.2.12" evidence="7"/>
<dbReference type="InterPro" id="IPR001645">
    <property type="entry name" value="Folylpolyglutamate_synth"/>
</dbReference>
<dbReference type="Gene3D" id="3.40.1190.10">
    <property type="entry name" value="Mur-like, catalytic domain"/>
    <property type="match status" value="1"/>
</dbReference>
<keyword evidence="14" id="KW-0460">Magnesium</keyword>
<evidence type="ECO:0000256" key="15">
    <source>
        <dbReference type="ARBA" id="ARBA00022909"/>
    </source>
</evidence>
<evidence type="ECO:0000256" key="2">
    <source>
        <dbReference type="ARBA" id="ARBA00002714"/>
    </source>
</evidence>
<dbReference type="PANTHER" id="PTHR11136:SF0">
    <property type="entry name" value="DIHYDROFOLATE SYNTHETASE-RELATED"/>
    <property type="match status" value="1"/>
</dbReference>
<dbReference type="NCBIfam" id="TIGR01499">
    <property type="entry name" value="folC"/>
    <property type="match status" value="1"/>
</dbReference>
<evidence type="ECO:0000256" key="23">
    <source>
        <dbReference type="PIRNR" id="PIRNR001563"/>
    </source>
</evidence>
<feature type="domain" description="Mur ligase central" evidence="25">
    <location>
        <begin position="52"/>
        <end position="266"/>
    </location>
</feature>
<evidence type="ECO:0000256" key="4">
    <source>
        <dbReference type="ARBA" id="ARBA00005150"/>
    </source>
</evidence>
<dbReference type="SUPFAM" id="SSF53623">
    <property type="entry name" value="MurD-like peptide ligases, catalytic domain"/>
    <property type="match status" value="1"/>
</dbReference>
<keyword evidence="11" id="KW-0479">Metal-binding</keyword>
<evidence type="ECO:0000256" key="9">
    <source>
        <dbReference type="ARBA" id="ARBA00019357"/>
    </source>
</evidence>
<comment type="catalytic activity">
    <reaction evidence="22">
        <text>7,8-dihydropteroate + L-glutamate + ATP = 7,8-dihydrofolate + ADP + phosphate + H(+)</text>
        <dbReference type="Rhea" id="RHEA:23584"/>
        <dbReference type="ChEBI" id="CHEBI:15378"/>
        <dbReference type="ChEBI" id="CHEBI:17839"/>
        <dbReference type="ChEBI" id="CHEBI:29985"/>
        <dbReference type="ChEBI" id="CHEBI:30616"/>
        <dbReference type="ChEBI" id="CHEBI:43474"/>
        <dbReference type="ChEBI" id="CHEBI:57451"/>
        <dbReference type="ChEBI" id="CHEBI:456216"/>
        <dbReference type="EC" id="6.3.2.12"/>
    </reaction>
</comment>
<dbReference type="InterPro" id="IPR036565">
    <property type="entry name" value="Mur-like_cat_sf"/>
</dbReference>
<evidence type="ECO:0000256" key="8">
    <source>
        <dbReference type="ARBA" id="ARBA00013025"/>
    </source>
</evidence>
<dbReference type="GO" id="GO:0005737">
    <property type="term" value="C:cytoplasm"/>
    <property type="evidence" value="ECO:0007669"/>
    <property type="project" value="TreeGrafter"/>
</dbReference>
<dbReference type="AlphaFoldDB" id="A0A8H9IJ28"/>
<dbReference type="PIRSF" id="PIRSF001563">
    <property type="entry name" value="Folylpolyglu_synth"/>
    <property type="match status" value="1"/>
</dbReference>
<keyword evidence="12 23" id="KW-0547">Nucleotide-binding</keyword>
<dbReference type="EC" id="6.3.2.17" evidence="8"/>
<sequence>MTNPVLKADSSLSEWLSYLETLHPSAIDLGLGRIREVAERLNLKLDSVVITVGGTNGKGSTCAMLEAILLAAAYKVGVYASPHLVRYNERIRLNGEMADDAQITAQFARIDAARGELTLTYFEFSTLAALLLFQEQRVDVAVLEVGLGGRLDAVNIIDADCSVITSIDIDHAEYLGNTREQVAWEKAHIFRKDRPAICADPIPPQTMLDYAEEVGAQLWLFGKDFNYSGDRQQWAYGGRNQRRAALAYPALRGANQLLNASAALAALESLHPRLAVPAQAVRAGLLRAQTPGRFQIQPGLPCIIFDVAHNPHAAAALAQNLDNMPAYPKTIAVVGMYKDKDVDGVIARMATRIDHWMCASLEGPRSLSGDDLAAHVRTVLAQGEAPDDVLAPEAESSAHRPGVRPAARASVSKASAVVSSYNSPQLAYEAALKEASDNDRIVVFGSFATVGPILEAANSRSSS</sequence>
<dbReference type="GO" id="GO:0008841">
    <property type="term" value="F:dihydrofolate synthase activity"/>
    <property type="evidence" value="ECO:0007669"/>
    <property type="project" value="UniProtKB-EC"/>
</dbReference>
<feature type="domain" description="Mur ligase C-terminal" evidence="24">
    <location>
        <begin position="292"/>
        <end position="447"/>
    </location>
</feature>
<dbReference type="InterPro" id="IPR036615">
    <property type="entry name" value="Mur_ligase_C_dom_sf"/>
</dbReference>
<keyword evidence="10 23" id="KW-0436">Ligase</keyword>
<evidence type="ECO:0000259" key="25">
    <source>
        <dbReference type="Pfam" id="PF08245"/>
    </source>
</evidence>
<dbReference type="Gene3D" id="3.90.190.20">
    <property type="entry name" value="Mur ligase, C-terminal domain"/>
    <property type="match status" value="1"/>
</dbReference>
<evidence type="ECO:0000256" key="5">
    <source>
        <dbReference type="ARBA" id="ARBA00008276"/>
    </source>
</evidence>
<evidence type="ECO:0000256" key="14">
    <source>
        <dbReference type="ARBA" id="ARBA00022842"/>
    </source>
</evidence>
<dbReference type="GO" id="GO:0004326">
    <property type="term" value="F:tetrahydrofolylpolyglutamate synthase activity"/>
    <property type="evidence" value="ECO:0007669"/>
    <property type="project" value="UniProtKB-EC"/>
</dbReference>
<comment type="catalytic activity">
    <reaction evidence="21">
        <text>(6R)-5,10-methylenetetrahydrofolyl-(gamma-L-Glu)(n) + L-glutamate + ATP = (6R)-5,10-methylenetetrahydrofolyl-(gamma-L-Glu)(n+1) + ADP + phosphate + H(+)</text>
        <dbReference type="Rhea" id="RHEA:51912"/>
        <dbReference type="Rhea" id="RHEA-COMP:13257"/>
        <dbReference type="Rhea" id="RHEA-COMP:13258"/>
        <dbReference type="ChEBI" id="CHEBI:15378"/>
        <dbReference type="ChEBI" id="CHEBI:29985"/>
        <dbReference type="ChEBI" id="CHEBI:30616"/>
        <dbReference type="ChEBI" id="CHEBI:43474"/>
        <dbReference type="ChEBI" id="CHEBI:136572"/>
        <dbReference type="ChEBI" id="CHEBI:456216"/>
        <dbReference type="EC" id="6.3.2.17"/>
    </reaction>
</comment>
<comment type="similarity">
    <text evidence="5 23">Belongs to the folylpolyglutamate synthase family.</text>
</comment>
<comment type="subunit">
    <text evidence="6">Monomer.</text>
</comment>
<dbReference type="PANTHER" id="PTHR11136">
    <property type="entry name" value="FOLYLPOLYGLUTAMATE SYNTHASE-RELATED"/>
    <property type="match status" value="1"/>
</dbReference>
<dbReference type="Pfam" id="PF02875">
    <property type="entry name" value="Mur_ligase_C"/>
    <property type="match status" value="1"/>
</dbReference>
<evidence type="ECO:0000313" key="26">
    <source>
        <dbReference type="EMBL" id="GHC36259.1"/>
    </source>
</evidence>
<accession>A0A8H9IJ28</accession>
<evidence type="ECO:0000256" key="10">
    <source>
        <dbReference type="ARBA" id="ARBA00022598"/>
    </source>
</evidence>
<evidence type="ECO:0000256" key="11">
    <source>
        <dbReference type="ARBA" id="ARBA00022723"/>
    </source>
</evidence>
<protein>
    <recommendedName>
        <fullName evidence="9">Dihydrofolate synthase/folylpolyglutamate synthase</fullName>
        <ecNumber evidence="7">6.3.2.12</ecNumber>
        <ecNumber evidence="8">6.3.2.17</ecNumber>
    </recommendedName>
    <alternativeName>
        <fullName evidence="18">Folylpoly-gamma-glutamate synthetase-dihydrofolate synthetase</fullName>
    </alternativeName>
    <alternativeName>
        <fullName evidence="16">Folylpolyglutamate synthetase</fullName>
    </alternativeName>
    <alternativeName>
        <fullName evidence="17">Tetrahydrofolylpolyglutamate synthase</fullName>
    </alternativeName>
</protein>
<dbReference type="EMBL" id="BMZN01000001">
    <property type="protein sequence ID" value="GHC36259.1"/>
    <property type="molecule type" value="Genomic_DNA"/>
</dbReference>
<dbReference type="FunFam" id="3.40.1190.10:FF:000004">
    <property type="entry name" value="Dihydrofolate synthase/folylpolyglutamate synthase"/>
    <property type="match status" value="1"/>
</dbReference>
<dbReference type="GO" id="GO:0046656">
    <property type="term" value="P:folic acid biosynthetic process"/>
    <property type="evidence" value="ECO:0007669"/>
    <property type="project" value="UniProtKB-KW"/>
</dbReference>
<dbReference type="RefSeq" id="WP_189390616.1">
    <property type="nucleotide sequence ID" value="NZ_BMZN01000001.1"/>
</dbReference>
<comment type="function">
    <text evidence="2">Functions in two distinct reactions of the de novo folate biosynthetic pathway. Catalyzes the addition of a glutamate residue to dihydropteroate (7,8-dihydropteroate or H2Pte) to form dihydrofolate (7,8-dihydrofolate monoglutamate or H2Pte-Glu). Also catalyzes successive additions of L-glutamate to tetrahydrofolate or 10-formyltetrahydrofolate or 5,10-methylenetetrahydrofolate, leading to folylpolyglutamate derivatives.</text>
</comment>
<dbReference type="UniPathway" id="UPA00077">
    <property type="reaction ID" value="UER00157"/>
</dbReference>
<evidence type="ECO:0000256" key="13">
    <source>
        <dbReference type="ARBA" id="ARBA00022840"/>
    </source>
</evidence>
<organism evidence="26 27">
    <name type="scientific">Alcaligenes pakistanensis</name>
    <dbReference type="NCBI Taxonomy" id="1482717"/>
    <lineage>
        <taxon>Bacteria</taxon>
        <taxon>Pseudomonadati</taxon>
        <taxon>Pseudomonadota</taxon>
        <taxon>Betaproteobacteria</taxon>
        <taxon>Burkholderiales</taxon>
        <taxon>Alcaligenaceae</taxon>
        <taxon>Alcaligenes</taxon>
    </lineage>
</organism>
<comment type="catalytic activity">
    <reaction evidence="20">
        <text>10-formyltetrahydrofolyl-(gamma-L-Glu)(n) + L-glutamate + ATP = 10-formyltetrahydrofolyl-(gamma-L-Glu)(n+1) + ADP + phosphate + H(+)</text>
        <dbReference type="Rhea" id="RHEA:51904"/>
        <dbReference type="Rhea" id="RHEA-COMP:13088"/>
        <dbReference type="Rhea" id="RHEA-COMP:14300"/>
        <dbReference type="ChEBI" id="CHEBI:15378"/>
        <dbReference type="ChEBI" id="CHEBI:29985"/>
        <dbReference type="ChEBI" id="CHEBI:30616"/>
        <dbReference type="ChEBI" id="CHEBI:43474"/>
        <dbReference type="ChEBI" id="CHEBI:134413"/>
        <dbReference type="ChEBI" id="CHEBI:456216"/>
        <dbReference type="EC" id="6.3.2.17"/>
    </reaction>
</comment>
<evidence type="ECO:0000256" key="20">
    <source>
        <dbReference type="ARBA" id="ARBA00047808"/>
    </source>
</evidence>
<comment type="catalytic activity">
    <reaction evidence="19">
        <text>(6S)-5,6,7,8-tetrahydrofolyl-(gamma-L-Glu)(n) + L-glutamate + ATP = (6S)-5,6,7,8-tetrahydrofolyl-(gamma-L-Glu)(n+1) + ADP + phosphate + H(+)</text>
        <dbReference type="Rhea" id="RHEA:10580"/>
        <dbReference type="Rhea" id="RHEA-COMP:14738"/>
        <dbReference type="Rhea" id="RHEA-COMP:14740"/>
        <dbReference type="ChEBI" id="CHEBI:15378"/>
        <dbReference type="ChEBI" id="CHEBI:29985"/>
        <dbReference type="ChEBI" id="CHEBI:30616"/>
        <dbReference type="ChEBI" id="CHEBI:43474"/>
        <dbReference type="ChEBI" id="CHEBI:141005"/>
        <dbReference type="ChEBI" id="CHEBI:456216"/>
        <dbReference type="EC" id="6.3.2.17"/>
    </reaction>
</comment>
<evidence type="ECO:0000256" key="18">
    <source>
        <dbReference type="ARBA" id="ARBA00032510"/>
    </source>
</evidence>
<evidence type="ECO:0000313" key="27">
    <source>
        <dbReference type="Proteomes" id="UP000608923"/>
    </source>
</evidence>
<comment type="cofactor">
    <cofactor evidence="1">
        <name>Mg(2+)</name>
        <dbReference type="ChEBI" id="CHEBI:18420"/>
    </cofactor>
</comment>
<evidence type="ECO:0000256" key="17">
    <source>
        <dbReference type="ARBA" id="ARBA00030592"/>
    </source>
</evidence>
<reference evidence="27" key="1">
    <citation type="journal article" date="2019" name="Int. J. Syst. Evol. Microbiol.">
        <title>The Global Catalogue of Microorganisms (GCM) 10K type strain sequencing project: providing services to taxonomists for standard genome sequencing and annotation.</title>
        <authorList>
            <consortium name="The Broad Institute Genomics Platform"/>
            <consortium name="The Broad Institute Genome Sequencing Center for Infectious Disease"/>
            <person name="Wu L."/>
            <person name="Ma J."/>
        </authorList>
    </citation>
    <scope>NUCLEOTIDE SEQUENCE [LARGE SCALE GENOMIC DNA]</scope>
    <source>
        <strain evidence="27">KCTC 42083</strain>
    </source>
</reference>
<dbReference type="Proteomes" id="UP000608923">
    <property type="component" value="Unassembled WGS sequence"/>
</dbReference>
<dbReference type="InterPro" id="IPR013221">
    <property type="entry name" value="Mur_ligase_cen"/>
</dbReference>
<evidence type="ECO:0000256" key="3">
    <source>
        <dbReference type="ARBA" id="ARBA00004799"/>
    </source>
</evidence>
<comment type="caution">
    <text evidence="26">The sequence shown here is derived from an EMBL/GenBank/DDBJ whole genome shotgun (WGS) entry which is preliminary data.</text>
</comment>
<keyword evidence="13 23" id="KW-0067">ATP-binding</keyword>
<evidence type="ECO:0000256" key="7">
    <source>
        <dbReference type="ARBA" id="ARBA00013023"/>
    </source>
</evidence>
<dbReference type="GO" id="GO:0046872">
    <property type="term" value="F:metal ion binding"/>
    <property type="evidence" value="ECO:0007669"/>
    <property type="project" value="UniProtKB-KW"/>
</dbReference>
<evidence type="ECO:0000259" key="24">
    <source>
        <dbReference type="Pfam" id="PF02875"/>
    </source>
</evidence>
<evidence type="ECO:0000256" key="1">
    <source>
        <dbReference type="ARBA" id="ARBA00001946"/>
    </source>
</evidence>
<evidence type="ECO:0000256" key="16">
    <source>
        <dbReference type="ARBA" id="ARBA00030048"/>
    </source>
</evidence>
<evidence type="ECO:0000256" key="6">
    <source>
        <dbReference type="ARBA" id="ARBA00011245"/>
    </source>
</evidence>
<keyword evidence="15" id="KW-0289">Folate biosynthesis</keyword>